<evidence type="ECO:0000313" key="1">
    <source>
        <dbReference type="EMBL" id="BBL71816.1"/>
    </source>
</evidence>
<organism evidence="1 2">
    <name type="scientific">Methylogaea oryzae</name>
    <dbReference type="NCBI Taxonomy" id="1295382"/>
    <lineage>
        <taxon>Bacteria</taxon>
        <taxon>Pseudomonadati</taxon>
        <taxon>Pseudomonadota</taxon>
        <taxon>Gammaproteobacteria</taxon>
        <taxon>Methylococcales</taxon>
        <taxon>Methylococcaceae</taxon>
        <taxon>Methylogaea</taxon>
    </lineage>
</organism>
<dbReference type="Proteomes" id="UP000824988">
    <property type="component" value="Chromosome"/>
</dbReference>
<dbReference type="RefSeq" id="WP_156302308.1">
    <property type="nucleotide sequence ID" value="NZ_AP019782.1"/>
</dbReference>
<proteinExistence type="predicted"/>
<dbReference type="KEGG" id="moz:MoryE10_24220"/>
<evidence type="ECO:0000313" key="2">
    <source>
        <dbReference type="Proteomes" id="UP000824988"/>
    </source>
</evidence>
<dbReference type="EMBL" id="AP019782">
    <property type="protein sequence ID" value="BBL71816.1"/>
    <property type="molecule type" value="Genomic_DNA"/>
</dbReference>
<dbReference type="AlphaFoldDB" id="A0A8D5AIX8"/>
<reference evidence="1" key="1">
    <citation type="submission" date="2019-06" db="EMBL/GenBank/DDBJ databases">
        <title>Complete genome sequence of Methylogaea oryzae strain JCM16910.</title>
        <authorList>
            <person name="Asakawa S."/>
        </authorList>
    </citation>
    <scope>NUCLEOTIDE SEQUENCE</scope>
    <source>
        <strain evidence="1">E10</strain>
    </source>
</reference>
<protein>
    <submittedName>
        <fullName evidence="1">Uncharacterized protein</fullName>
    </submittedName>
</protein>
<dbReference type="PROSITE" id="PS51257">
    <property type="entry name" value="PROKAR_LIPOPROTEIN"/>
    <property type="match status" value="1"/>
</dbReference>
<name>A0A8D5AIX8_9GAMM</name>
<accession>A0A8D5AIX8</accession>
<gene>
    <name evidence="1" type="ORF">MoryE10_24220</name>
</gene>
<keyword evidence="2" id="KW-1185">Reference proteome</keyword>
<sequence>MRLHWEVSILQYGFFVFAACFNSGALSDEVAPCFGVNNSLPITKEGYWVPSSVFSHHSTHKLNLDLIGHKKRPDISDMFPMLGHGIDIGEGSTFSYGEYFLGWPGTTDTEMLTRVSIYIPDMLVNDRKMEFDLAKSEAIVFYSAGFPAFRSYCYGYAATGRFRAATRAWRPLDPINQRIFSVLNNEGGAHITIDAKIELRSTETKKQNVCGQCVLRADLVVPKTTVIKSKDKMPILYDNP</sequence>